<dbReference type="Ensembl" id="ENSCCET00000030409.1">
    <property type="protein sequence ID" value="ENSCCEP00000020046.1"/>
    <property type="gene ID" value="ENSCCEG00000018169.1"/>
</dbReference>
<reference evidence="1" key="2">
    <citation type="submission" date="2025-09" db="UniProtKB">
        <authorList>
            <consortium name="Ensembl"/>
        </authorList>
    </citation>
    <scope>IDENTIFICATION</scope>
</reference>
<name>A0A8C0ZGZ5_CYACU</name>
<evidence type="ECO:0000313" key="2">
    <source>
        <dbReference type="Proteomes" id="UP000694410"/>
    </source>
</evidence>
<evidence type="ECO:0000313" key="1">
    <source>
        <dbReference type="Ensembl" id="ENSCCEP00000020046.1"/>
    </source>
</evidence>
<proteinExistence type="predicted"/>
<keyword evidence="2" id="KW-1185">Reference proteome</keyword>
<dbReference type="Proteomes" id="UP000694410">
    <property type="component" value="Unplaced"/>
</dbReference>
<dbReference type="AlphaFoldDB" id="A0A8C0ZGZ5"/>
<protein>
    <submittedName>
        <fullName evidence="1">Uncharacterized protein</fullName>
    </submittedName>
</protein>
<sequence length="123" mass="13510">EGRGLGHCKLDLLGQCLLWHSPPGRDSKSKPRALMIFLSREKNPEPQTWCELSPGHGVTIKPSLCSAQNLCVNISPEKPLYGQLSPWMDGDGDRRISASSPICHSDLLHNWLQATIPPTVAAF</sequence>
<reference evidence="1" key="1">
    <citation type="submission" date="2025-08" db="UniProtKB">
        <authorList>
            <consortium name="Ensembl"/>
        </authorList>
    </citation>
    <scope>IDENTIFICATION</scope>
</reference>
<accession>A0A8C0ZGZ5</accession>
<organism evidence="1 2">
    <name type="scientific">Cyanistes caeruleus</name>
    <name type="common">Eurasian blue tit</name>
    <name type="synonym">Parus caeruleus</name>
    <dbReference type="NCBI Taxonomy" id="156563"/>
    <lineage>
        <taxon>Eukaryota</taxon>
        <taxon>Metazoa</taxon>
        <taxon>Chordata</taxon>
        <taxon>Craniata</taxon>
        <taxon>Vertebrata</taxon>
        <taxon>Euteleostomi</taxon>
        <taxon>Archelosauria</taxon>
        <taxon>Archosauria</taxon>
        <taxon>Dinosauria</taxon>
        <taxon>Saurischia</taxon>
        <taxon>Theropoda</taxon>
        <taxon>Coelurosauria</taxon>
        <taxon>Aves</taxon>
        <taxon>Neognathae</taxon>
        <taxon>Neoaves</taxon>
        <taxon>Telluraves</taxon>
        <taxon>Australaves</taxon>
        <taxon>Passeriformes</taxon>
        <taxon>Paridae</taxon>
        <taxon>Cyanistes</taxon>
    </lineage>
</organism>